<dbReference type="EMBL" id="HBFC01001014">
    <property type="protein sequence ID" value="CAD8697841.1"/>
    <property type="molecule type" value="Transcribed_RNA"/>
</dbReference>
<dbReference type="GO" id="GO:0005737">
    <property type="term" value="C:cytoplasm"/>
    <property type="evidence" value="ECO:0007669"/>
    <property type="project" value="TreeGrafter"/>
</dbReference>
<dbReference type="GO" id="GO:0008168">
    <property type="term" value="F:methyltransferase activity"/>
    <property type="evidence" value="ECO:0007669"/>
    <property type="project" value="UniProtKB-KW"/>
</dbReference>
<keyword evidence="2" id="KW-0808">Transferase</keyword>
<sequence length="284" mass="30193">MPTVVTRVQSFTSSSASGPGPTQVSVTLREVLQADYGLYTWPASFVLARHLWRHRARYLHAQSPLPPRGIPPPLALAPSRPARVLELGAGTALPGLLLAKLGACVTLTDAVHQPEVLANLEAACRVNSLEISGPASPPPLGGRAPANLARSISVCGLTWGTTDAAALQLASHGFDLVVGADVLYSRGRDFDRLLATVRLLLDHSEGGAGVFVTAYQHRSAHRSLEALIQLWGLEVRRVWQPGGDEDGHEDEDGAGPSSGLTVDVVEIVLASRSISRCNLKHDRL</sequence>
<name>A0A7S0S7E7_9CHLO</name>
<keyword evidence="3" id="KW-0949">S-adenosyl-L-methionine</keyword>
<evidence type="ECO:0008006" key="7">
    <source>
        <dbReference type="Google" id="ProtNLM"/>
    </source>
</evidence>
<dbReference type="AlphaFoldDB" id="A0A7S0S7E7"/>
<evidence type="ECO:0000256" key="5">
    <source>
        <dbReference type="SAM" id="MobiDB-lite"/>
    </source>
</evidence>
<gene>
    <name evidence="6" type="ORF">MANT1106_LOCUS520</name>
</gene>
<dbReference type="SUPFAM" id="SSF53335">
    <property type="entry name" value="S-adenosyl-L-methionine-dependent methyltransferases"/>
    <property type="match status" value="1"/>
</dbReference>
<dbReference type="Pfam" id="PF10294">
    <property type="entry name" value="Methyltransf_16"/>
    <property type="match status" value="1"/>
</dbReference>
<protein>
    <recommendedName>
        <fullName evidence="7">Calmodulin-lysine N-methyltransferase</fullName>
    </recommendedName>
</protein>
<keyword evidence="1" id="KW-0489">Methyltransferase</keyword>
<proteinExistence type="inferred from homology"/>
<evidence type="ECO:0000256" key="4">
    <source>
        <dbReference type="ARBA" id="ARBA00043988"/>
    </source>
</evidence>
<dbReference type="PANTHER" id="PTHR14614">
    <property type="entry name" value="HEPATOCELLULAR CARCINOMA-ASSOCIATED ANTIGEN"/>
    <property type="match status" value="1"/>
</dbReference>
<feature type="region of interest" description="Disordered" evidence="5">
    <location>
        <begin position="1"/>
        <end position="22"/>
    </location>
</feature>
<evidence type="ECO:0000256" key="3">
    <source>
        <dbReference type="ARBA" id="ARBA00022691"/>
    </source>
</evidence>
<reference evidence="6" key="1">
    <citation type="submission" date="2021-01" db="EMBL/GenBank/DDBJ databases">
        <authorList>
            <person name="Corre E."/>
            <person name="Pelletier E."/>
            <person name="Niang G."/>
            <person name="Scheremetjew M."/>
            <person name="Finn R."/>
            <person name="Kale V."/>
            <person name="Holt S."/>
            <person name="Cochrane G."/>
            <person name="Meng A."/>
            <person name="Brown T."/>
            <person name="Cohen L."/>
        </authorList>
    </citation>
    <scope>NUCLEOTIDE SEQUENCE</scope>
    <source>
        <strain evidence="6">SL-175</strain>
    </source>
</reference>
<dbReference type="PANTHER" id="PTHR14614:SF164">
    <property type="entry name" value="HISTONE-ARGININE METHYLTRANSFERASE METTL23"/>
    <property type="match status" value="1"/>
</dbReference>
<dbReference type="InterPro" id="IPR029063">
    <property type="entry name" value="SAM-dependent_MTases_sf"/>
</dbReference>
<accession>A0A7S0S7E7</accession>
<dbReference type="Gene3D" id="3.40.50.150">
    <property type="entry name" value="Vaccinia Virus protein VP39"/>
    <property type="match status" value="1"/>
</dbReference>
<dbReference type="InterPro" id="IPR019410">
    <property type="entry name" value="Methyltransf_16"/>
</dbReference>
<dbReference type="GO" id="GO:0005634">
    <property type="term" value="C:nucleus"/>
    <property type="evidence" value="ECO:0007669"/>
    <property type="project" value="TreeGrafter"/>
</dbReference>
<evidence type="ECO:0000313" key="6">
    <source>
        <dbReference type="EMBL" id="CAD8697841.1"/>
    </source>
</evidence>
<comment type="similarity">
    <text evidence="4">Belongs to the methyltransferase superfamily. METTL23 family.</text>
</comment>
<evidence type="ECO:0000256" key="2">
    <source>
        <dbReference type="ARBA" id="ARBA00022679"/>
    </source>
</evidence>
<dbReference type="GO" id="GO:0032259">
    <property type="term" value="P:methylation"/>
    <property type="evidence" value="ECO:0007669"/>
    <property type="project" value="UniProtKB-KW"/>
</dbReference>
<evidence type="ECO:0000256" key="1">
    <source>
        <dbReference type="ARBA" id="ARBA00022603"/>
    </source>
</evidence>
<organism evidence="6">
    <name type="scientific">Mantoniella antarctica</name>
    <dbReference type="NCBI Taxonomy" id="81844"/>
    <lineage>
        <taxon>Eukaryota</taxon>
        <taxon>Viridiplantae</taxon>
        <taxon>Chlorophyta</taxon>
        <taxon>Mamiellophyceae</taxon>
        <taxon>Mamiellales</taxon>
        <taxon>Mamiellaceae</taxon>
        <taxon>Mantoniella</taxon>
    </lineage>
</organism>